<sequence>MVMKTWLCFIQVSERDRCHNRILSILDATGNKLEDPEGITKAFLEFYQNLLGSKMMNKRAVDSKLIRNGACITYHHVQILTAHYTMDEVKEAIFKHSTSKGTGPDGYSNSFYQDNWDLIRHDVFEAVTSFLHIGQLRK</sequence>
<protein>
    <submittedName>
        <fullName evidence="1">Uncharacterized protein</fullName>
    </submittedName>
</protein>
<reference evidence="1" key="1">
    <citation type="submission" date="2018-11" db="EMBL/GenBank/DDBJ databases">
        <authorList>
            <person name="Grassa J C."/>
        </authorList>
    </citation>
    <scope>NUCLEOTIDE SEQUENCE [LARGE SCALE GENOMIC DNA]</scope>
</reference>
<dbReference type="AlphaFoldDB" id="A0A803NUK8"/>
<accession>A0A803NUK8</accession>
<proteinExistence type="predicted"/>
<dbReference type="EMBL" id="UZAU01000213">
    <property type="status" value="NOT_ANNOTATED_CDS"/>
    <property type="molecule type" value="Genomic_DNA"/>
</dbReference>
<dbReference type="Proteomes" id="UP000596661">
    <property type="component" value="Chromosome 2"/>
</dbReference>
<evidence type="ECO:0000313" key="2">
    <source>
        <dbReference type="Proteomes" id="UP000596661"/>
    </source>
</evidence>
<evidence type="ECO:0000313" key="1">
    <source>
        <dbReference type="EnsemblPlants" id="cds.evm.model.02.1679"/>
    </source>
</evidence>
<dbReference type="Gramene" id="evm.model.02.1679">
    <property type="protein sequence ID" value="cds.evm.model.02.1679"/>
    <property type="gene ID" value="evm.TU.02.1679"/>
</dbReference>
<reference evidence="1" key="2">
    <citation type="submission" date="2021-03" db="UniProtKB">
        <authorList>
            <consortium name="EnsemblPlants"/>
        </authorList>
    </citation>
    <scope>IDENTIFICATION</scope>
</reference>
<organism evidence="1 2">
    <name type="scientific">Cannabis sativa</name>
    <name type="common">Hemp</name>
    <name type="synonym">Marijuana</name>
    <dbReference type="NCBI Taxonomy" id="3483"/>
    <lineage>
        <taxon>Eukaryota</taxon>
        <taxon>Viridiplantae</taxon>
        <taxon>Streptophyta</taxon>
        <taxon>Embryophyta</taxon>
        <taxon>Tracheophyta</taxon>
        <taxon>Spermatophyta</taxon>
        <taxon>Magnoliopsida</taxon>
        <taxon>eudicotyledons</taxon>
        <taxon>Gunneridae</taxon>
        <taxon>Pentapetalae</taxon>
        <taxon>rosids</taxon>
        <taxon>fabids</taxon>
        <taxon>Rosales</taxon>
        <taxon>Cannabaceae</taxon>
        <taxon>Cannabis</taxon>
    </lineage>
</organism>
<name>A0A803NUK8_CANSA</name>
<dbReference type="EnsemblPlants" id="evm.model.02.1679">
    <property type="protein sequence ID" value="cds.evm.model.02.1679"/>
    <property type="gene ID" value="evm.TU.02.1679"/>
</dbReference>
<dbReference type="OMA" id="RATWIKF"/>
<keyword evidence="2" id="KW-1185">Reference proteome</keyword>